<evidence type="ECO:0000256" key="2">
    <source>
        <dbReference type="ARBA" id="ARBA00022475"/>
    </source>
</evidence>
<feature type="transmembrane region" description="Helical" evidence="8">
    <location>
        <begin position="41"/>
        <end position="59"/>
    </location>
</feature>
<feature type="transmembrane region" description="Helical" evidence="8">
    <location>
        <begin position="254"/>
        <end position="272"/>
    </location>
</feature>
<keyword evidence="2" id="KW-1003">Cell membrane</keyword>
<keyword evidence="5" id="KW-0560">Oxidoreductase</keyword>
<feature type="transmembrane region" description="Helical" evidence="8">
    <location>
        <begin position="467"/>
        <end position="485"/>
    </location>
</feature>
<dbReference type="AlphaFoldDB" id="A0A415DY87"/>
<gene>
    <name evidence="10" type="ORF">DW099_13235</name>
</gene>
<reference evidence="10 11" key="1">
    <citation type="submission" date="2018-08" db="EMBL/GenBank/DDBJ databases">
        <title>A genome reference for cultivated species of the human gut microbiota.</title>
        <authorList>
            <person name="Zou Y."/>
            <person name="Xue W."/>
            <person name="Luo G."/>
        </authorList>
    </citation>
    <scope>NUCLEOTIDE SEQUENCE [LARGE SCALE GENOMIC DNA]</scope>
    <source>
        <strain evidence="10 11">AM07-24</strain>
    </source>
</reference>
<feature type="domain" description="NADH:quinone oxidoreductase/Mrp antiporter transmembrane" evidence="9">
    <location>
        <begin position="125"/>
        <end position="390"/>
    </location>
</feature>
<feature type="transmembrane region" description="Helical" evidence="8">
    <location>
        <begin position="309"/>
        <end position="330"/>
    </location>
</feature>
<feature type="transmembrane region" description="Helical" evidence="8">
    <location>
        <begin position="386"/>
        <end position="406"/>
    </location>
</feature>
<proteinExistence type="predicted"/>
<comment type="subcellular location">
    <subcellularLocation>
        <location evidence="1">Cell membrane</location>
        <topology evidence="1">Multi-pass membrane protein</topology>
    </subcellularLocation>
    <subcellularLocation>
        <location evidence="7">Membrane</location>
        <topology evidence="7">Multi-pass membrane protein</topology>
    </subcellularLocation>
</comment>
<evidence type="ECO:0000256" key="4">
    <source>
        <dbReference type="ARBA" id="ARBA00022989"/>
    </source>
</evidence>
<dbReference type="EMBL" id="QRMS01000004">
    <property type="protein sequence ID" value="RHJ85806.1"/>
    <property type="molecule type" value="Genomic_DNA"/>
</dbReference>
<feature type="transmembrane region" description="Helical" evidence="8">
    <location>
        <begin position="569"/>
        <end position="587"/>
    </location>
</feature>
<feature type="transmembrane region" description="Helical" evidence="8">
    <location>
        <begin position="284"/>
        <end position="303"/>
    </location>
</feature>
<dbReference type="GO" id="GO:0016491">
    <property type="term" value="F:oxidoreductase activity"/>
    <property type="evidence" value="ECO:0007669"/>
    <property type="project" value="UniProtKB-KW"/>
</dbReference>
<evidence type="ECO:0000256" key="8">
    <source>
        <dbReference type="SAM" id="Phobius"/>
    </source>
</evidence>
<evidence type="ECO:0000256" key="5">
    <source>
        <dbReference type="ARBA" id="ARBA00023002"/>
    </source>
</evidence>
<feature type="transmembrane region" description="Helical" evidence="8">
    <location>
        <begin position="113"/>
        <end position="140"/>
    </location>
</feature>
<dbReference type="OrthoDB" id="9807568at2"/>
<keyword evidence="11" id="KW-1185">Reference proteome</keyword>
<dbReference type="InterPro" id="IPR001750">
    <property type="entry name" value="ND/Mrp_TM"/>
</dbReference>
<dbReference type="PANTHER" id="PTHR42682:SF4">
    <property type="entry name" value="NADH-UBIQUINONE_PLASTOQUINONE"/>
    <property type="match status" value="1"/>
</dbReference>
<keyword evidence="4 8" id="KW-1133">Transmembrane helix</keyword>
<accession>A0A415DY87</accession>
<dbReference type="PANTHER" id="PTHR42682">
    <property type="entry name" value="HYDROGENASE-4 COMPONENT F"/>
    <property type="match status" value="1"/>
</dbReference>
<dbReference type="InterPro" id="IPR052175">
    <property type="entry name" value="ComplexI-like_HydComp"/>
</dbReference>
<keyword evidence="6 8" id="KW-0472">Membrane</keyword>
<evidence type="ECO:0000259" key="9">
    <source>
        <dbReference type="Pfam" id="PF00361"/>
    </source>
</evidence>
<dbReference type="STRING" id="1776384.GCA_900086585_02112"/>
<dbReference type="GO" id="GO:0005886">
    <property type="term" value="C:plasma membrane"/>
    <property type="evidence" value="ECO:0007669"/>
    <property type="project" value="UniProtKB-SubCell"/>
</dbReference>
<feature type="transmembrane region" description="Helical" evidence="8">
    <location>
        <begin position="80"/>
        <end position="101"/>
    </location>
</feature>
<feature type="transmembrane region" description="Helical" evidence="8">
    <location>
        <begin position="342"/>
        <end position="366"/>
    </location>
</feature>
<feature type="transmembrane region" description="Helical" evidence="8">
    <location>
        <begin position="426"/>
        <end position="447"/>
    </location>
</feature>
<feature type="transmembrane region" description="Helical" evidence="8">
    <location>
        <begin position="18"/>
        <end position="35"/>
    </location>
</feature>
<evidence type="ECO:0000256" key="6">
    <source>
        <dbReference type="ARBA" id="ARBA00023136"/>
    </source>
</evidence>
<evidence type="ECO:0000256" key="3">
    <source>
        <dbReference type="ARBA" id="ARBA00022692"/>
    </source>
</evidence>
<dbReference type="Pfam" id="PF00361">
    <property type="entry name" value="Proton_antipo_M"/>
    <property type="match status" value="1"/>
</dbReference>
<organism evidence="10 11">
    <name type="scientific">Emergencia timonensis</name>
    <dbReference type="NCBI Taxonomy" id="1776384"/>
    <lineage>
        <taxon>Bacteria</taxon>
        <taxon>Bacillati</taxon>
        <taxon>Bacillota</taxon>
        <taxon>Clostridia</taxon>
        <taxon>Peptostreptococcales</taxon>
        <taxon>Anaerovoracaceae</taxon>
        <taxon>Emergencia</taxon>
    </lineage>
</organism>
<protein>
    <submittedName>
        <fullName evidence="10">Na(+)/H(+) antiporter subunit D</fullName>
    </submittedName>
</protein>
<dbReference type="NCBIfam" id="NF009310">
    <property type="entry name" value="PRK12668.1"/>
    <property type="match status" value="1"/>
</dbReference>
<name>A0A415DY87_9FIRM</name>
<keyword evidence="3 7" id="KW-0812">Transmembrane</keyword>
<dbReference type="Proteomes" id="UP000284841">
    <property type="component" value="Unassembled WGS sequence"/>
</dbReference>
<feature type="transmembrane region" description="Helical" evidence="8">
    <location>
        <begin position="197"/>
        <end position="218"/>
    </location>
</feature>
<evidence type="ECO:0000313" key="11">
    <source>
        <dbReference type="Proteomes" id="UP000284841"/>
    </source>
</evidence>
<sequence>MTTNTTNLIREVKRMADFHPGLILIVTGLLALILPEQIRKWAAAAGPFVALAVMIGLDGDASLTYRFTQSITMDLLHVDTLAWAFGMIFCVIACIAGIYSFDAKDGREKCASLIYAGSSIAVVFAGDWISLICFWEVMAVSSTYLVWAGRTHRARRASYRYLAMHFFGGNMLLGGAIAICVQNGWQIEMLTGGSGWAYWFVFIGLAVNGAIPPLHTWAPDAYPEATSAGTVYMGSFTTKVAIYALIRLFAGTEWLVFAGAVMAVFAACMALMENDIKRLLSYHIVSQLGMMVAALGTGSAAGIDGATLHAIFNILYKGVLLMGAGAIVYATGTRKISELGGLYKRMPLVTACFFIASLSIAGVPFFSGFASKALITEALHEGHFTIAYWLVTLAGVGTWLSITLKINYFVFFRKTKAEMAVKPVPVYMKAAMVMGTLLCIVTGLFPSYCYELMPNATMAHPFSAEHIVEYVALFIGATIPFARYIKKMEPHDVITLDFDWIYRITLVEFLSGLSKWVYRIFSRFEHTYYNFERIIKTILRNPSKVFSGLELDEANAEEYFEEQRPVGEFMQTFIVFCVIAFLVLLIIE</sequence>
<feature type="transmembrane region" description="Helical" evidence="8">
    <location>
        <begin position="161"/>
        <end position="185"/>
    </location>
</feature>
<comment type="caution">
    <text evidence="10">The sequence shown here is derived from an EMBL/GenBank/DDBJ whole genome shotgun (WGS) entry which is preliminary data.</text>
</comment>
<evidence type="ECO:0000313" key="10">
    <source>
        <dbReference type="EMBL" id="RHJ85806.1"/>
    </source>
</evidence>
<evidence type="ECO:0000256" key="7">
    <source>
        <dbReference type="RuleBase" id="RU000320"/>
    </source>
</evidence>
<evidence type="ECO:0000256" key="1">
    <source>
        <dbReference type="ARBA" id="ARBA00004651"/>
    </source>
</evidence>